<dbReference type="OrthoDB" id="7553315at2759"/>
<dbReference type="STRING" id="178035.A0A154PTM9"/>
<evidence type="ECO:0000256" key="1">
    <source>
        <dbReference type="SAM" id="MobiDB-lite"/>
    </source>
</evidence>
<dbReference type="Proteomes" id="UP000076502">
    <property type="component" value="Unassembled WGS sequence"/>
</dbReference>
<dbReference type="Pfam" id="PF03564">
    <property type="entry name" value="DUF1759"/>
    <property type="match status" value="1"/>
</dbReference>
<proteinExistence type="predicted"/>
<dbReference type="InterPro" id="IPR005312">
    <property type="entry name" value="DUF1759"/>
</dbReference>
<name>A0A154PTM9_DUFNO</name>
<evidence type="ECO:0000313" key="2">
    <source>
        <dbReference type="EMBL" id="KZC14550.1"/>
    </source>
</evidence>
<dbReference type="PANTHER" id="PTHR47331:SF1">
    <property type="entry name" value="GAG-LIKE PROTEIN"/>
    <property type="match status" value="1"/>
</dbReference>
<evidence type="ECO:0000313" key="3">
    <source>
        <dbReference type="Proteomes" id="UP000076502"/>
    </source>
</evidence>
<dbReference type="EMBL" id="KQ435089">
    <property type="protein sequence ID" value="KZC14550.1"/>
    <property type="molecule type" value="Genomic_DNA"/>
</dbReference>
<feature type="region of interest" description="Disordered" evidence="1">
    <location>
        <begin position="121"/>
        <end position="140"/>
    </location>
</feature>
<sequence>MESVIVSETNYMVSWDMLQKRCNKPRQLVQAYLKSLLEHAKIEKDTSANLRMLAEKAQMNVQALRVLKQPTEHWDAFLILLVTRKLDKDTRRAWDRTLEIEEIPKFEDLIKFILKQARGDDVEDEQDNSRPFNHMKSQKRGQSYVSRNNMSLCFLYNETHEILVCSVFIRMTPRERSDAARKAKLCLNCLQPWHNVQNCK</sequence>
<accession>A0A154PTM9</accession>
<dbReference type="AlphaFoldDB" id="A0A154PTM9"/>
<organism evidence="2 3">
    <name type="scientific">Dufourea novaeangliae</name>
    <name type="common">Sweat bee</name>
    <dbReference type="NCBI Taxonomy" id="178035"/>
    <lineage>
        <taxon>Eukaryota</taxon>
        <taxon>Metazoa</taxon>
        <taxon>Ecdysozoa</taxon>
        <taxon>Arthropoda</taxon>
        <taxon>Hexapoda</taxon>
        <taxon>Insecta</taxon>
        <taxon>Pterygota</taxon>
        <taxon>Neoptera</taxon>
        <taxon>Endopterygota</taxon>
        <taxon>Hymenoptera</taxon>
        <taxon>Apocrita</taxon>
        <taxon>Aculeata</taxon>
        <taxon>Apoidea</taxon>
        <taxon>Anthophila</taxon>
        <taxon>Halictidae</taxon>
        <taxon>Rophitinae</taxon>
        <taxon>Dufourea</taxon>
    </lineage>
</organism>
<dbReference type="PANTHER" id="PTHR47331">
    <property type="entry name" value="PHD-TYPE DOMAIN-CONTAINING PROTEIN"/>
    <property type="match status" value="1"/>
</dbReference>
<protein>
    <submittedName>
        <fullName evidence="2">Uncharacterized protein</fullName>
    </submittedName>
</protein>
<keyword evidence="3" id="KW-1185">Reference proteome</keyword>
<gene>
    <name evidence="2" type="ORF">WN55_07283</name>
</gene>
<reference evidence="2 3" key="1">
    <citation type="submission" date="2015-07" db="EMBL/GenBank/DDBJ databases">
        <title>The genome of Dufourea novaeangliae.</title>
        <authorList>
            <person name="Pan H."/>
            <person name="Kapheim K."/>
        </authorList>
    </citation>
    <scope>NUCLEOTIDE SEQUENCE [LARGE SCALE GENOMIC DNA]</scope>
    <source>
        <strain evidence="2">0120121106</strain>
        <tissue evidence="2">Whole body</tissue>
    </source>
</reference>